<comment type="caution">
    <text evidence="1">The sequence shown here is derived from an EMBL/GenBank/DDBJ whole genome shotgun (WGS) entry which is preliminary data.</text>
</comment>
<protein>
    <submittedName>
        <fullName evidence="1">Uncharacterized protein</fullName>
    </submittedName>
</protein>
<gene>
    <name evidence="1" type="ORF">LOY88_006706</name>
</gene>
<evidence type="ECO:0000313" key="1">
    <source>
        <dbReference type="EMBL" id="KAI2381627.1"/>
    </source>
</evidence>
<name>A0ACB8UMT8_9EURO</name>
<sequence length="628" mass="71067">MEPLSVLIERWLDWDQDPRTREEIITLRNERDVPELEKRLRHRMNAYSSFRIFSWKRLIVAWLGIRFGTAGLRGRMLAGFSHINCLTVIQASQGLCKFLKSSQQGSTPLSVVIGRDARYNSELFALLAANVFSEEGVKVWCFDNPIPTPVIPYTVLLKEANAGIMITASHNPAQDNGRPFYSLWTYEHLLTTYLKGTQINSPIDVRIADFIAQNLEPWPKVWQYNKDDLCLENSISQGLQQTYLDRVCSFVVSTVDKWIVPTPFVYTPLHGVGYLMMSKLCLALNIPGITVVSEQRDPDPDFPTVRFPNPEEAGALDLAIRTADISAIDIVIANDPDADRFALAQKVNGIWFKFTGDQVGTLLASHILDAWKKELPQKPMAMLSTAVSSTMLSKMATKEGFLFRETLTGFKWLANVARQLEMEGYDVPFAFEEALGYMFCNVCYDKDGLTAAMTFLAAQAKWRTEGLTPFTKLQRLYEQYGFHETLNTYFVSPDSITTIKLFEHIRSIPEEKRWSIGSLPVMRWRDVTNGFDTDISEPSSRLPIDPTSQMLTVWSERGIRFTLRASGTEPKVKIYIESCCPLREDAVDAVGVTLLTVLEHWILPFAPLMTYAVTATTSSGYVLDLPRP</sequence>
<reference evidence="1" key="1">
    <citation type="journal article" date="2022" name="bioRxiv">
        <title>Population genetic analysis of Ophidiomyces ophidiicola, the causative agent of snake fungal disease, indicates recent introductions to the USA.</title>
        <authorList>
            <person name="Ladner J.T."/>
            <person name="Palmer J.M."/>
            <person name="Ettinger C.L."/>
            <person name="Stajich J.E."/>
            <person name="Farrell T.M."/>
            <person name="Glorioso B.M."/>
            <person name="Lawson B."/>
            <person name="Price S.J."/>
            <person name="Stengle A.G."/>
            <person name="Grear D.A."/>
            <person name="Lorch J.M."/>
        </authorList>
    </citation>
    <scope>NUCLEOTIDE SEQUENCE</scope>
    <source>
        <strain evidence="1">NWHC 24266-5</strain>
    </source>
</reference>
<accession>A0ACB8UMT8</accession>
<organism evidence="1">
    <name type="scientific">Ophidiomyces ophidiicola</name>
    <dbReference type="NCBI Taxonomy" id="1387563"/>
    <lineage>
        <taxon>Eukaryota</taxon>
        <taxon>Fungi</taxon>
        <taxon>Dikarya</taxon>
        <taxon>Ascomycota</taxon>
        <taxon>Pezizomycotina</taxon>
        <taxon>Eurotiomycetes</taxon>
        <taxon>Eurotiomycetidae</taxon>
        <taxon>Onygenales</taxon>
        <taxon>Onygenaceae</taxon>
        <taxon>Ophidiomyces</taxon>
    </lineage>
</organism>
<dbReference type="EMBL" id="JALBCA010000193">
    <property type="protein sequence ID" value="KAI2381627.1"/>
    <property type="molecule type" value="Genomic_DNA"/>
</dbReference>
<proteinExistence type="predicted"/>